<evidence type="ECO:0000313" key="12">
    <source>
        <dbReference type="EMBL" id="MBM9476231.1"/>
    </source>
</evidence>
<feature type="transmembrane region" description="Helical" evidence="10">
    <location>
        <begin position="21"/>
        <end position="45"/>
    </location>
</feature>
<dbReference type="PROSITE" id="PS00216">
    <property type="entry name" value="SUGAR_TRANSPORT_1"/>
    <property type="match status" value="1"/>
</dbReference>
<evidence type="ECO:0000256" key="2">
    <source>
        <dbReference type="ARBA" id="ARBA00010992"/>
    </source>
</evidence>
<evidence type="ECO:0000256" key="6">
    <source>
        <dbReference type="ARBA" id="ARBA00022692"/>
    </source>
</evidence>
<dbReference type="EMBL" id="JAERWL010000006">
    <property type="protein sequence ID" value="MBM9476231.1"/>
    <property type="molecule type" value="Genomic_DNA"/>
</dbReference>
<dbReference type="RefSeq" id="WP_205256314.1">
    <property type="nucleotide sequence ID" value="NZ_BAAAPV010000001.1"/>
</dbReference>
<evidence type="ECO:0000256" key="3">
    <source>
        <dbReference type="ARBA" id="ARBA00022448"/>
    </source>
</evidence>
<dbReference type="InterPro" id="IPR005829">
    <property type="entry name" value="Sugar_transporter_CS"/>
</dbReference>
<evidence type="ECO:0000313" key="13">
    <source>
        <dbReference type="Proteomes" id="UP000663801"/>
    </source>
</evidence>
<dbReference type="InterPro" id="IPR020846">
    <property type="entry name" value="MFS_dom"/>
</dbReference>
<comment type="subcellular location">
    <subcellularLocation>
        <location evidence="1">Cell membrane</location>
        <topology evidence="1">Multi-pass membrane protein</topology>
    </subcellularLocation>
</comment>
<keyword evidence="6 10" id="KW-0812">Transmembrane</keyword>
<comment type="caution">
    <text evidence="12">The sequence shown here is derived from an EMBL/GenBank/DDBJ whole genome shotgun (WGS) entry which is preliminary data.</text>
</comment>
<evidence type="ECO:0000256" key="8">
    <source>
        <dbReference type="ARBA" id="ARBA00023136"/>
    </source>
</evidence>
<dbReference type="InterPro" id="IPR036259">
    <property type="entry name" value="MFS_trans_sf"/>
</dbReference>
<comment type="similarity">
    <text evidence="2 9">Belongs to the major facilitator superfamily. Sugar transporter (TC 2.A.1.1) family.</text>
</comment>
<dbReference type="PROSITE" id="PS00217">
    <property type="entry name" value="SUGAR_TRANSPORT_2"/>
    <property type="match status" value="1"/>
</dbReference>
<dbReference type="Pfam" id="PF00083">
    <property type="entry name" value="Sugar_tr"/>
    <property type="match status" value="1"/>
</dbReference>
<keyword evidence="5" id="KW-0762">Sugar transport</keyword>
<evidence type="ECO:0000256" key="7">
    <source>
        <dbReference type="ARBA" id="ARBA00022989"/>
    </source>
</evidence>
<name>A0A938YKI7_9ACTN</name>
<keyword evidence="8 10" id="KW-0472">Membrane</keyword>
<dbReference type="InterPro" id="IPR050814">
    <property type="entry name" value="Myo-inositol_Transporter"/>
</dbReference>
<keyword evidence="4" id="KW-1003">Cell membrane</keyword>
<dbReference type="Gene3D" id="1.20.1250.20">
    <property type="entry name" value="MFS general substrate transporter like domains"/>
    <property type="match status" value="2"/>
</dbReference>
<dbReference type="PROSITE" id="PS50850">
    <property type="entry name" value="MFS"/>
    <property type="match status" value="1"/>
</dbReference>
<dbReference type="AlphaFoldDB" id="A0A938YKI7"/>
<feature type="transmembrane region" description="Helical" evidence="10">
    <location>
        <begin position="186"/>
        <end position="208"/>
    </location>
</feature>
<dbReference type="PANTHER" id="PTHR48020:SF12">
    <property type="entry name" value="PROTON MYO-INOSITOL COTRANSPORTER"/>
    <property type="match status" value="1"/>
</dbReference>
<feature type="transmembrane region" description="Helical" evidence="10">
    <location>
        <begin position="307"/>
        <end position="330"/>
    </location>
</feature>
<organism evidence="12 13">
    <name type="scientific">Nakamurella flavida</name>
    <dbReference type="NCBI Taxonomy" id="363630"/>
    <lineage>
        <taxon>Bacteria</taxon>
        <taxon>Bacillati</taxon>
        <taxon>Actinomycetota</taxon>
        <taxon>Actinomycetes</taxon>
        <taxon>Nakamurellales</taxon>
        <taxon>Nakamurellaceae</taxon>
        <taxon>Nakamurella</taxon>
    </lineage>
</organism>
<dbReference type="InterPro" id="IPR003663">
    <property type="entry name" value="Sugar/inositol_transpt"/>
</dbReference>
<dbReference type="Proteomes" id="UP000663801">
    <property type="component" value="Unassembled WGS sequence"/>
</dbReference>
<dbReference type="PRINTS" id="PR00171">
    <property type="entry name" value="SUGRTRNSPORT"/>
</dbReference>
<dbReference type="GO" id="GO:0005886">
    <property type="term" value="C:plasma membrane"/>
    <property type="evidence" value="ECO:0007669"/>
    <property type="project" value="UniProtKB-SubCell"/>
</dbReference>
<feature type="transmembrane region" description="Helical" evidence="10">
    <location>
        <begin position="89"/>
        <end position="109"/>
    </location>
</feature>
<evidence type="ECO:0000256" key="1">
    <source>
        <dbReference type="ARBA" id="ARBA00004651"/>
    </source>
</evidence>
<evidence type="ECO:0000259" key="11">
    <source>
        <dbReference type="PROSITE" id="PS50850"/>
    </source>
</evidence>
<keyword evidence="7 10" id="KW-1133">Transmembrane helix</keyword>
<evidence type="ECO:0000256" key="9">
    <source>
        <dbReference type="RuleBase" id="RU003346"/>
    </source>
</evidence>
<dbReference type="PANTHER" id="PTHR48020">
    <property type="entry name" value="PROTON MYO-INOSITOL COTRANSPORTER"/>
    <property type="match status" value="1"/>
</dbReference>
<proteinExistence type="inferred from homology"/>
<feature type="transmembrane region" description="Helical" evidence="10">
    <location>
        <begin position="417"/>
        <end position="436"/>
    </location>
</feature>
<feature type="transmembrane region" description="Helical" evidence="10">
    <location>
        <begin position="377"/>
        <end position="405"/>
    </location>
</feature>
<accession>A0A938YKI7</accession>
<dbReference type="FunFam" id="1.20.1250.20:FF:000122">
    <property type="entry name" value="D-xylose transporter XylE"/>
    <property type="match status" value="1"/>
</dbReference>
<protein>
    <submittedName>
        <fullName evidence="12">Sugar porter family MFS transporter</fullName>
    </submittedName>
</protein>
<feature type="transmembrane region" description="Helical" evidence="10">
    <location>
        <begin position="442"/>
        <end position="464"/>
    </location>
</feature>
<feature type="transmembrane region" description="Helical" evidence="10">
    <location>
        <begin position="271"/>
        <end position="295"/>
    </location>
</feature>
<dbReference type="CDD" id="cd17359">
    <property type="entry name" value="MFS_XylE_like"/>
    <property type="match status" value="1"/>
</dbReference>
<dbReference type="InterPro" id="IPR005828">
    <property type="entry name" value="MFS_sugar_transport-like"/>
</dbReference>
<evidence type="ECO:0000256" key="10">
    <source>
        <dbReference type="SAM" id="Phobius"/>
    </source>
</evidence>
<dbReference type="SUPFAM" id="SSF103473">
    <property type="entry name" value="MFS general substrate transporter"/>
    <property type="match status" value="1"/>
</dbReference>
<dbReference type="GO" id="GO:0022857">
    <property type="term" value="F:transmembrane transporter activity"/>
    <property type="evidence" value="ECO:0007669"/>
    <property type="project" value="InterPro"/>
</dbReference>
<sequence>MATPARSDDVNPIKQHAGKATAISIAAAVGGFLFGFDTAVINGAVESINGRFQLGTFASGFVVGIALIGSAVGAWFAGRMADRLGRPRVMLIGAVLFLVSSIGSGVAFAAWDLAVWRFIGGLGIGVASVIGPTYISEVAPAHLRGRLSSLQQMAIVIGIFVSQLSNNWLQGINGGASAEIWLGLEAWRWMFLVGVIPSVVYGVLSLGIPESPRFLVARGKEDAATRVLTKVLGDSPAAIQERVADIRKSLQREDKPSFADLRGPRFGLHPIVWVGILLAAFQQLVGINVIFYYSVTLWRAVGFDESQSFTISVISSVTNVVVTIVAIFLVDRIGRRILLLVGSIGMFLSLGTMALAFSQSITTIGADGKEAVSLPGAWGTIALIAANLFVVFFGGSWGPVMWVLLGEMFPNRIRAQAMAIATATNWIVNFAVTETFQPLADLSLAVAYGMYAAFALLSFFFVFAKIPETKGMELEDMTMETRQRVRKS</sequence>
<feature type="transmembrane region" description="Helical" evidence="10">
    <location>
        <begin position="337"/>
        <end position="357"/>
    </location>
</feature>
<feature type="transmembrane region" description="Helical" evidence="10">
    <location>
        <begin position="115"/>
        <end position="135"/>
    </location>
</feature>
<keyword evidence="13" id="KW-1185">Reference proteome</keyword>
<dbReference type="NCBIfam" id="TIGR00879">
    <property type="entry name" value="SP"/>
    <property type="match status" value="1"/>
</dbReference>
<reference evidence="12" key="1">
    <citation type="submission" date="2021-01" db="EMBL/GenBank/DDBJ databases">
        <title>KCTC 19127 draft genome.</title>
        <authorList>
            <person name="An D."/>
        </authorList>
    </citation>
    <scope>NUCLEOTIDE SEQUENCE</scope>
    <source>
        <strain evidence="12">KCTC 19127</strain>
    </source>
</reference>
<evidence type="ECO:0000256" key="4">
    <source>
        <dbReference type="ARBA" id="ARBA00022475"/>
    </source>
</evidence>
<feature type="transmembrane region" description="Helical" evidence="10">
    <location>
        <begin position="57"/>
        <end position="77"/>
    </location>
</feature>
<evidence type="ECO:0000256" key="5">
    <source>
        <dbReference type="ARBA" id="ARBA00022597"/>
    </source>
</evidence>
<gene>
    <name evidence="12" type="ORF">JL107_07220</name>
</gene>
<keyword evidence="3 9" id="KW-0813">Transport</keyword>
<dbReference type="InterPro" id="IPR047984">
    <property type="entry name" value="XylE-like"/>
</dbReference>
<feature type="domain" description="Major facilitator superfamily (MFS) profile" evidence="11">
    <location>
        <begin position="23"/>
        <end position="470"/>
    </location>
</feature>